<proteinExistence type="inferred from homology"/>
<dbReference type="AlphaFoldDB" id="A0A2T2Y950"/>
<evidence type="ECO:0000256" key="3">
    <source>
        <dbReference type="ARBA" id="ARBA00022729"/>
    </source>
</evidence>
<protein>
    <submittedName>
        <fullName evidence="9">RagB/SusD family nutrient uptake outer membrane protein</fullName>
    </submittedName>
</protein>
<keyword evidence="4" id="KW-0472">Membrane</keyword>
<gene>
    <name evidence="9" type="ORF">AHMF7605_00160</name>
</gene>
<dbReference type="Gene3D" id="1.25.40.390">
    <property type="match status" value="1"/>
</dbReference>
<feature type="chain" id="PRO_5015474205" evidence="6">
    <location>
        <begin position="28"/>
        <end position="503"/>
    </location>
</feature>
<feature type="signal peptide" evidence="6">
    <location>
        <begin position="1"/>
        <end position="27"/>
    </location>
</feature>
<keyword evidence="10" id="KW-1185">Reference proteome</keyword>
<evidence type="ECO:0000259" key="7">
    <source>
        <dbReference type="Pfam" id="PF07980"/>
    </source>
</evidence>
<dbReference type="PROSITE" id="PS51257">
    <property type="entry name" value="PROKAR_LIPOPROTEIN"/>
    <property type="match status" value="1"/>
</dbReference>
<dbReference type="InterPro" id="IPR011990">
    <property type="entry name" value="TPR-like_helical_dom_sf"/>
</dbReference>
<feature type="domain" description="RagB/SusD" evidence="7">
    <location>
        <begin position="329"/>
        <end position="503"/>
    </location>
</feature>
<dbReference type="GO" id="GO:0009279">
    <property type="term" value="C:cell outer membrane"/>
    <property type="evidence" value="ECO:0007669"/>
    <property type="project" value="UniProtKB-SubCell"/>
</dbReference>
<evidence type="ECO:0000256" key="2">
    <source>
        <dbReference type="ARBA" id="ARBA00006275"/>
    </source>
</evidence>
<dbReference type="RefSeq" id="WP_106925279.1">
    <property type="nucleotide sequence ID" value="NZ_PYFT01000001.1"/>
</dbReference>
<dbReference type="Proteomes" id="UP000240357">
    <property type="component" value="Unassembled WGS sequence"/>
</dbReference>
<dbReference type="Pfam" id="PF07980">
    <property type="entry name" value="SusD_RagB"/>
    <property type="match status" value="1"/>
</dbReference>
<sequence length="503" mass="56621">MRITIKKYISHLVLGIGLLLFSTSCNDFLEETDKSNFTQNTYFTQPKHAESIVNSIYADLRSTTGGGFNGAPWMMLEFATGLANTDLGQAQNSINIRNLANNSDNSYGGTYWTSSYRGIANANLAIQNIPGITMDENQKARLLGEARFLRAYYYFNLVRIFGQVPLITEPVDLNSEALYPPKATEEEIYNLIVSDLVAAEAAGLPITDKTGKVTTGAIKSLLSSVYLTMAGYPLQKGAEYFKKAADKAQEVISSGAYDLFASYNDLHNEATENTGEHIFMVQFAPFIMASGWQTSIIPYNKGISAYSDETGAIYANTDFVQTYEPGDKRTKEKEFYFTEYSLSSDRNTNVNLGGYFIYKHFDPKAQLETTSSGLNWMLMRYAEVLLIYAEAANEVSGGPTAEAYEAINKIRRRAELPELAGLSQPQFREATWREKWHELSYENKTWFDMVRLRKAFNVKTKNFDDYIGHQFSYGPVLKERELLFPVPTAEIRNNKNLAQNLGY</sequence>
<dbReference type="CDD" id="cd08977">
    <property type="entry name" value="SusD"/>
    <property type="match status" value="1"/>
</dbReference>
<evidence type="ECO:0000313" key="10">
    <source>
        <dbReference type="Proteomes" id="UP000240357"/>
    </source>
</evidence>
<evidence type="ECO:0000256" key="1">
    <source>
        <dbReference type="ARBA" id="ARBA00004442"/>
    </source>
</evidence>
<comment type="caution">
    <text evidence="9">The sequence shown here is derived from an EMBL/GenBank/DDBJ whole genome shotgun (WGS) entry which is preliminary data.</text>
</comment>
<evidence type="ECO:0000313" key="9">
    <source>
        <dbReference type="EMBL" id="PSR52042.1"/>
    </source>
</evidence>
<evidence type="ECO:0000259" key="8">
    <source>
        <dbReference type="Pfam" id="PF14322"/>
    </source>
</evidence>
<evidence type="ECO:0000256" key="5">
    <source>
        <dbReference type="ARBA" id="ARBA00023237"/>
    </source>
</evidence>
<keyword evidence="3 6" id="KW-0732">Signal</keyword>
<evidence type="ECO:0000256" key="6">
    <source>
        <dbReference type="SAM" id="SignalP"/>
    </source>
</evidence>
<dbReference type="InterPro" id="IPR033985">
    <property type="entry name" value="SusD-like_N"/>
</dbReference>
<name>A0A2T2Y950_9BACT</name>
<keyword evidence="5" id="KW-0998">Cell outer membrane</keyword>
<dbReference type="InterPro" id="IPR012944">
    <property type="entry name" value="SusD_RagB_dom"/>
</dbReference>
<dbReference type="SUPFAM" id="SSF48452">
    <property type="entry name" value="TPR-like"/>
    <property type="match status" value="1"/>
</dbReference>
<organism evidence="9 10">
    <name type="scientific">Adhaeribacter arboris</name>
    <dbReference type="NCBI Taxonomy" id="2072846"/>
    <lineage>
        <taxon>Bacteria</taxon>
        <taxon>Pseudomonadati</taxon>
        <taxon>Bacteroidota</taxon>
        <taxon>Cytophagia</taxon>
        <taxon>Cytophagales</taxon>
        <taxon>Hymenobacteraceae</taxon>
        <taxon>Adhaeribacter</taxon>
    </lineage>
</organism>
<accession>A0A2T2Y950</accession>
<evidence type="ECO:0000256" key="4">
    <source>
        <dbReference type="ARBA" id="ARBA00023136"/>
    </source>
</evidence>
<comment type="subcellular location">
    <subcellularLocation>
        <location evidence="1">Cell outer membrane</location>
    </subcellularLocation>
</comment>
<feature type="domain" description="SusD-like N-terminal" evidence="8">
    <location>
        <begin position="27"/>
        <end position="227"/>
    </location>
</feature>
<reference evidence="9 10" key="1">
    <citation type="submission" date="2018-03" db="EMBL/GenBank/DDBJ databases">
        <title>Adhaeribacter sp. HMF7605 Genome sequencing and assembly.</title>
        <authorList>
            <person name="Kang H."/>
            <person name="Kang J."/>
            <person name="Cha I."/>
            <person name="Kim H."/>
            <person name="Joh K."/>
        </authorList>
    </citation>
    <scope>NUCLEOTIDE SEQUENCE [LARGE SCALE GENOMIC DNA]</scope>
    <source>
        <strain evidence="9 10">HMF7605</strain>
    </source>
</reference>
<comment type="similarity">
    <text evidence="2">Belongs to the SusD family.</text>
</comment>
<dbReference type="OrthoDB" id="9792139at2"/>
<dbReference type="Pfam" id="PF14322">
    <property type="entry name" value="SusD-like_3"/>
    <property type="match status" value="1"/>
</dbReference>
<dbReference type="EMBL" id="PYFT01000001">
    <property type="protein sequence ID" value="PSR52042.1"/>
    <property type="molecule type" value="Genomic_DNA"/>
</dbReference>